<feature type="compositionally biased region" description="Pro residues" evidence="1">
    <location>
        <begin position="68"/>
        <end position="98"/>
    </location>
</feature>
<gene>
    <name evidence="2" type="ORF">STRNI_006989</name>
</gene>
<feature type="region of interest" description="Disordered" evidence="1">
    <location>
        <begin position="16"/>
        <end position="120"/>
    </location>
</feature>
<dbReference type="RefSeq" id="WP_277412636.1">
    <property type="nucleotide sequence ID" value="NZ_CP114203.1"/>
</dbReference>
<proteinExistence type="predicted"/>
<feature type="compositionally biased region" description="Basic and acidic residues" evidence="1">
    <location>
        <begin position="42"/>
        <end position="67"/>
    </location>
</feature>
<feature type="compositionally biased region" description="Low complexity" evidence="1">
    <location>
        <begin position="102"/>
        <end position="120"/>
    </location>
</feature>
<evidence type="ECO:0000313" key="3">
    <source>
        <dbReference type="Proteomes" id="UP001210169"/>
    </source>
</evidence>
<reference evidence="2 3" key="1">
    <citation type="submission" date="2022-12" db="EMBL/GenBank/DDBJ databases">
        <authorList>
            <person name="Ruckert C."/>
            <person name="Busche T."/>
            <person name="Kalinowski J."/>
            <person name="Wittmann C."/>
        </authorList>
    </citation>
    <scope>NUCLEOTIDE SEQUENCE [LARGE SCALE GENOMIC DNA]</scope>
    <source>
        <strain evidence="2 3">DSM 40276</strain>
    </source>
</reference>
<dbReference type="Proteomes" id="UP001210169">
    <property type="component" value="Chromosome"/>
</dbReference>
<keyword evidence="3" id="KW-1185">Reference proteome</keyword>
<dbReference type="EMBL" id="CP114203">
    <property type="protein sequence ID" value="WAU08295.1"/>
    <property type="molecule type" value="Genomic_DNA"/>
</dbReference>
<protein>
    <submittedName>
        <fullName evidence="2">Uncharacterized protein</fullName>
    </submittedName>
</protein>
<accession>A0ABY7JAH2</accession>
<evidence type="ECO:0000313" key="2">
    <source>
        <dbReference type="EMBL" id="WAU08295.1"/>
    </source>
</evidence>
<organism evidence="2 3">
    <name type="scientific">Streptomyces nigrescens</name>
    <dbReference type="NCBI Taxonomy" id="1920"/>
    <lineage>
        <taxon>Bacteria</taxon>
        <taxon>Bacillati</taxon>
        <taxon>Actinomycetota</taxon>
        <taxon>Actinomycetes</taxon>
        <taxon>Kitasatosporales</taxon>
        <taxon>Streptomycetaceae</taxon>
        <taxon>Streptomyces</taxon>
    </lineage>
</organism>
<name>A0ABY7JAH2_STRNI</name>
<sequence>MLTAHPVLLTDLTEEYAAPEARSARQSRAGVRRRPAGVATLRPDDEVPDHKLPDREVPDHGGPDHGVPDPPPPGPLDPVHPKPQPPPVPAPEPEPAPRPGSDRGAPADAAPGTAGAGRPA</sequence>
<evidence type="ECO:0000256" key="1">
    <source>
        <dbReference type="SAM" id="MobiDB-lite"/>
    </source>
</evidence>
<dbReference type="GeneID" id="301336133"/>